<comment type="caution">
    <text evidence="3">The sequence shown here is derived from an EMBL/GenBank/DDBJ whole genome shotgun (WGS) entry which is preliminary data.</text>
</comment>
<dbReference type="SUPFAM" id="SSF109604">
    <property type="entry name" value="HD-domain/PDEase-like"/>
    <property type="match status" value="1"/>
</dbReference>
<protein>
    <submittedName>
        <fullName evidence="3">3'-5' exoribonuclease</fullName>
    </submittedName>
</protein>
<organism evidence="3 4">
    <name type="scientific">Terrimicrobium sacchariphilum</name>
    <dbReference type="NCBI Taxonomy" id="690879"/>
    <lineage>
        <taxon>Bacteria</taxon>
        <taxon>Pseudomonadati</taxon>
        <taxon>Verrucomicrobiota</taxon>
        <taxon>Terrimicrobiia</taxon>
        <taxon>Terrimicrobiales</taxon>
        <taxon>Terrimicrobiaceae</taxon>
        <taxon>Terrimicrobium</taxon>
    </lineage>
</organism>
<dbReference type="OrthoDB" id="9778453at2"/>
<dbReference type="PANTHER" id="PTHR37294:SF1">
    <property type="entry name" value="3'-5' EXORIBONUCLEASE YHAM"/>
    <property type="match status" value="1"/>
</dbReference>
<dbReference type="InterPro" id="IPR006674">
    <property type="entry name" value="HD_domain"/>
</dbReference>
<dbReference type="GO" id="GO:0031125">
    <property type="term" value="P:rRNA 3'-end processing"/>
    <property type="evidence" value="ECO:0007669"/>
    <property type="project" value="TreeGrafter"/>
</dbReference>
<feature type="domain" description="HD" evidence="2">
    <location>
        <begin position="171"/>
        <end position="299"/>
    </location>
</feature>
<dbReference type="Proteomes" id="UP000076023">
    <property type="component" value="Unassembled WGS sequence"/>
</dbReference>
<reference evidence="4" key="1">
    <citation type="journal article" date="2017" name="Genome Announc.">
        <title>Draft Genome Sequence of Terrimicrobium sacchariphilum NM-5T, a Facultative Anaerobic Soil Bacterium of the Class Spartobacteria.</title>
        <authorList>
            <person name="Qiu Y.L."/>
            <person name="Tourlousse D.M."/>
            <person name="Matsuura N."/>
            <person name="Ohashi A."/>
            <person name="Sekiguchi Y."/>
        </authorList>
    </citation>
    <scope>NUCLEOTIDE SEQUENCE [LARGE SCALE GENOMIC DNA]</scope>
    <source>
        <strain evidence="4">NM-5</strain>
    </source>
</reference>
<dbReference type="STRING" id="690879.TSACC_21200"/>
<gene>
    <name evidence="3" type="ORF">TSACC_21200</name>
</gene>
<evidence type="ECO:0000256" key="1">
    <source>
        <dbReference type="ARBA" id="ARBA00022801"/>
    </source>
</evidence>
<dbReference type="AlphaFoldDB" id="A0A146G7U8"/>
<evidence type="ECO:0000313" key="3">
    <source>
        <dbReference type="EMBL" id="GAT32798.1"/>
    </source>
</evidence>
<accession>A0A146G7U8</accession>
<name>A0A146G7U8_TERSA</name>
<dbReference type="Pfam" id="PF01966">
    <property type="entry name" value="HD"/>
    <property type="match status" value="1"/>
</dbReference>
<keyword evidence="4" id="KW-1185">Reference proteome</keyword>
<evidence type="ECO:0000313" key="4">
    <source>
        <dbReference type="Proteomes" id="UP000076023"/>
    </source>
</evidence>
<keyword evidence="1" id="KW-0378">Hydrolase</keyword>
<evidence type="ECO:0000259" key="2">
    <source>
        <dbReference type="Pfam" id="PF01966"/>
    </source>
</evidence>
<dbReference type="Gene3D" id="1.10.3210.10">
    <property type="entry name" value="Hypothetical protein af1432"/>
    <property type="match status" value="1"/>
</dbReference>
<proteinExistence type="predicted"/>
<sequence>MSVVLTISALRSQAREGAVAAKVRAQVDDLIRKEDRNAKPFWEVKLRDGGDALALKAWNSSSNFAVCEELERGDTVEVEGEFSIGSYGLDAQRWTMRYLTKDEEKQLFEGDAETRAVNEADFASVTRLVESIREPRLSALCRTFLAEFGPRFRRAAAARNNHHAFRGGLLRHTAQMMISADAISGVYPALNRDLLLAGTLFHDSGKLWEMCPPENGFEVPRELRGELLGHITIGIELVNSLWRKIATEEWKTLHPASEDIRAHLLHLVAAHHGELEYGSPIEPKTPEAIALHYIDNLDARLEMIFTAYKKQPEIAPGVRERVWALNVSPVNALPAWEASGEDTTGA</sequence>
<dbReference type="RefSeq" id="WP_075078606.1">
    <property type="nucleotide sequence ID" value="NZ_BDCO01000002.1"/>
</dbReference>
<dbReference type="InterPro" id="IPR050798">
    <property type="entry name" value="YhaM_exoribonuc/phosphodiest"/>
</dbReference>
<dbReference type="InParanoid" id="A0A146G7U8"/>
<dbReference type="EMBL" id="BDCO01000002">
    <property type="protein sequence ID" value="GAT32798.1"/>
    <property type="molecule type" value="Genomic_DNA"/>
</dbReference>
<dbReference type="PANTHER" id="PTHR37294">
    <property type="entry name" value="3'-5' EXORIBONUCLEASE YHAM"/>
    <property type="match status" value="1"/>
</dbReference>
<dbReference type="GO" id="GO:0016787">
    <property type="term" value="F:hydrolase activity"/>
    <property type="evidence" value="ECO:0007669"/>
    <property type="project" value="UniProtKB-KW"/>
</dbReference>